<gene>
    <name evidence="1" type="ORF">HAX54_012262</name>
</gene>
<accession>A0ABS8TJH8</accession>
<proteinExistence type="predicted"/>
<reference evidence="1 2" key="1">
    <citation type="journal article" date="2021" name="BMC Genomics">
        <title>Datura genome reveals duplications of psychoactive alkaloid biosynthetic genes and high mutation rate following tissue culture.</title>
        <authorList>
            <person name="Rajewski A."/>
            <person name="Carter-House D."/>
            <person name="Stajich J."/>
            <person name="Litt A."/>
        </authorList>
    </citation>
    <scope>NUCLEOTIDE SEQUENCE [LARGE SCALE GENOMIC DNA]</scope>
    <source>
        <strain evidence="1">AR-01</strain>
    </source>
</reference>
<comment type="caution">
    <text evidence="1">The sequence shown here is derived from an EMBL/GenBank/DDBJ whole genome shotgun (WGS) entry which is preliminary data.</text>
</comment>
<keyword evidence="2" id="KW-1185">Reference proteome</keyword>
<evidence type="ECO:0000313" key="1">
    <source>
        <dbReference type="EMBL" id="MCD7471667.1"/>
    </source>
</evidence>
<dbReference type="EMBL" id="JACEIK010001708">
    <property type="protein sequence ID" value="MCD7471667.1"/>
    <property type="molecule type" value="Genomic_DNA"/>
</dbReference>
<sequence>MPLKMEEAFNIVMGAMDMFITYMANGGQWGDQPPSHTGRRDGSMSSKVKEFINLDPLEFCGPKPEQDPVLWSKEVDPKTWNEFTIANFTPEEDREFNANKFELLRQGSMSDTTATTTVSMEAFASV</sequence>
<protein>
    <submittedName>
        <fullName evidence="1">Uncharacterized protein</fullName>
    </submittedName>
</protein>
<feature type="non-terminal residue" evidence="1">
    <location>
        <position position="126"/>
    </location>
</feature>
<dbReference type="Proteomes" id="UP000823775">
    <property type="component" value="Unassembled WGS sequence"/>
</dbReference>
<evidence type="ECO:0000313" key="2">
    <source>
        <dbReference type="Proteomes" id="UP000823775"/>
    </source>
</evidence>
<name>A0ABS8TJH8_DATST</name>
<organism evidence="1 2">
    <name type="scientific">Datura stramonium</name>
    <name type="common">Jimsonweed</name>
    <name type="synonym">Common thornapple</name>
    <dbReference type="NCBI Taxonomy" id="4076"/>
    <lineage>
        <taxon>Eukaryota</taxon>
        <taxon>Viridiplantae</taxon>
        <taxon>Streptophyta</taxon>
        <taxon>Embryophyta</taxon>
        <taxon>Tracheophyta</taxon>
        <taxon>Spermatophyta</taxon>
        <taxon>Magnoliopsida</taxon>
        <taxon>eudicotyledons</taxon>
        <taxon>Gunneridae</taxon>
        <taxon>Pentapetalae</taxon>
        <taxon>asterids</taxon>
        <taxon>lamiids</taxon>
        <taxon>Solanales</taxon>
        <taxon>Solanaceae</taxon>
        <taxon>Solanoideae</taxon>
        <taxon>Datureae</taxon>
        <taxon>Datura</taxon>
    </lineage>
</organism>